<evidence type="ECO:0000313" key="3">
    <source>
        <dbReference type="Proteomes" id="UP001530315"/>
    </source>
</evidence>
<feature type="region of interest" description="Disordered" evidence="1">
    <location>
        <begin position="774"/>
        <end position="798"/>
    </location>
</feature>
<reference evidence="2 3" key="1">
    <citation type="submission" date="2024-10" db="EMBL/GenBank/DDBJ databases">
        <title>Updated reference genomes for cyclostephanoid diatoms.</title>
        <authorList>
            <person name="Roberts W.R."/>
            <person name="Alverson A.J."/>
        </authorList>
    </citation>
    <scope>NUCLEOTIDE SEQUENCE [LARGE SCALE GENOMIC DNA]</scope>
    <source>
        <strain evidence="2 3">AJA276-08</strain>
    </source>
</reference>
<keyword evidence="3" id="KW-1185">Reference proteome</keyword>
<dbReference type="AlphaFoldDB" id="A0ABD3N6M5"/>
<name>A0ABD3N6M5_9STRA</name>
<evidence type="ECO:0000313" key="2">
    <source>
        <dbReference type="EMBL" id="KAL3771676.1"/>
    </source>
</evidence>
<protein>
    <recommendedName>
        <fullName evidence="4">MYND-type domain-containing protein</fullName>
    </recommendedName>
</protein>
<dbReference type="Proteomes" id="UP001530315">
    <property type="component" value="Unassembled WGS sequence"/>
</dbReference>
<organism evidence="2 3">
    <name type="scientific">Stephanodiscus triporus</name>
    <dbReference type="NCBI Taxonomy" id="2934178"/>
    <lineage>
        <taxon>Eukaryota</taxon>
        <taxon>Sar</taxon>
        <taxon>Stramenopiles</taxon>
        <taxon>Ochrophyta</taxon>
        <taxon>Bacillariophyta</taxon>
        <taxon>Coscinodiscophyceae</taxon>
        <taxon>Thalassiosirophycidae</taxon>
        <taxon>Stephanodiscales</taxon>
        <taxon>Stephanodiscaceae</taxon>
        <taxon>Stephanodiscus</taxon>
    </lineage>
</organism>
<sequence length="922" mass="104553">MASSAAPSTGQQTTPILEEYKRLKEIQSDLSDLWRDEVHLYEQTKSASAVGGVDDADNSCETRNHFNGKGAVENESLFPYHEALYPLLDCYDSIEVVGGKEYAFRPSPTPMPFEYNGHRRSRSSPRLDRYGVRIEELTTLHEHLPNSSWAIEHLMPQNRRVQYAEYEGSSSQTQAVDHQHVPIQGELDENIERETPPRHDNYRVVSPIGEAEKKHPVTHRYSPESLFADCPSATMVLLKVLRHSMSDLQRDFRLARAVLLLIADWSLCDDNEEEAQVGRETSGIECLRRLLTIISSEYAMRSCGGYCHEWYIANGGISDDEDDLENSTRLHTPSHYCTDWWEFLGALSTLISEGISHLSVRHANVICAFVMLELNRANSCAGPMDDASGSETLSGKAYLKRNLYFLNNAEQDVGRVRTAEEGLPQDTAPFNINLLLTIVSALRQHALSDRMRLVKLIDGMNSSSATFESNQGDISTRLSRCLDSFLSCVNVMVDIGERIALQLPCNIHGRQLGGMLIRGLVEAYIGTDSYSSQARKPLSYLAREQDASLRSLIDPRRYADAVANSSNHPFLHPSRRHGNITTGRCLIEHFIGIQPPTQVIDTVKALFTADLVDLQVSGCGYGDFLTWCHLPISPEPLLFDYVSNFPNLSDVGDGESRNEGWVIDEDEIELDYDHLCARYDFSLLVFLRQWHAPWTPDSHLSFSLPFRCSVSTLALCAHRYGVPHDMVALVNSYLPRSWWPDDRRCCWCRDCQMNRLKHQSQSRNMDGQYCLRSERKEKSKEGQSSRLKSEREDKQKPPLSLMTCSGCQVAMTCSKEHMQYLHKDGHKRYCGLPPFRAPFHEDDNNICREVLGDGEEEETNVLEDQDAGTQEDDNIDDGSWESVDSNEEEVVEPGKSDVIFSFFNSKSYKLQQRVQYPFSNFF</sequence>
<evidence type="ECO:0008006" key="4">
    <source>
        <dbReference type="Google" id="ProtNLM"/>
    </source>
</evidence>
<accession>A0ABD3N6M5</accession>
<feature type="region of interest" description="Disordered" evidence="1">
    <location>
        <begin position="853"/>
        <end position="891"/>
    </location>
</feature>
<proteinExistence type="predicted"/>
<feature type="compositionally biased region" description="Basic and acidic residues" evidence="1">
    <location>
        <begin position="774"/>
        <end position="796"/>
    </location>
</feature>
<gene>
    <name evidence="2" type="ORF">ACHAW5_005928</name>
</gene>
<comment type="caution">
    <text evidence="2">The sequence shown here is derived from an EMBL/GenBank/DDBJ whole genome shotgun (WGS) entry which is preliminary data.</text>
</comment>
<dbReference type="SUPFAM" id="SSF144232">
    <property type="entry name" value="HIT/MYND zinc finger-like"/>
    <property type="match status" value="1"/>
</dbReference>
<dbReference type="EMBL" id="JALLAZ020001598">
    <property type="protein sequence ID" value="KAL3771676.1"/>
    <property type="molecule type" value="Genomic_DNA"/>
</dbReference>
<evidence type="ECO:0000256" key="1">
    <source>
        <dbReference type="SAM" id="MobiDB-lite"/>
    </source>
</evidence>